<evidence type="ECO:0000313" key="2">
    <source>
        <dbReference type="EMBL" id="RKN77499.1"/>
    </source>
</evidence>
<organism evidence="2 3">
    <name type="scientific">Streptomyces klenkii</name>
    <dbReference type="NCBI Taxonomy" id="1420899"/>
    <lineage>
        <taxon>Bacteria</taxon>
        <taxon>Bacillati</taxon>
        <taxon>Actinomycetota</taxon>
        <taxon>Actinomycetes</taxon>
        <taxon>Kitasatosporales</taxon>
        <taxon>Streptomycetaceae</taxon>
        <taxon>Streptomyces</taxon>
    </lineage>
</organism>
<feature type="transmembrane region" description="Helical" evidence="1">
    <location>
        <begin position="50"/>
        <end position="74"/>
    </location>
</feature>
<name>A0A3B0BZL1_9ACTN</name>
<dbReference type="Pfam" id="PF20064">
    <property type="entry name" value="DUF6463"/>
    <property type="match status" value="1"/>
</dbReference>
<evidence type="ECO:0000256" key="1">
    <source>
        <dbReference type="SAM" id="Phobius"/>
    </source>
</evidence>
<dbReference type="Proteomes" id="UP000270343">
    <property type="component" value="Unassembled WGS sequence"/>
</dbReference>
<keyword evidence="1" id="KW-0812">Transmembrane</keyword>
<sequence>MIKWAGWIITFFGTAHTLLALTAERAARHAGTWFSGGLWSEDLADMSPAGSAYWLSLESFGIPLALVGLTVLWLDRRGITPPAFIVWTLAGWTVVDAVVLPFTPWPLIGLACALLLIGARRARSARQDSPAPKAGLPRA</sequence>
<feature type="transmembrane region" description="Helical" evidence="1">
    <location>
        <begin position="105"/>
        <end position="122"/>
    </location>
</feature>
<dbReference type="EMBL" id="RBAM01000001">
    <property type="protein sequence ID" value="RKN77499.1"/>
    <property type="molecule type" value="Genomic_DNA"/>
</dbReference>
<reference evidence="2 3" key="1">
    <citation type="journal article" date="2015" name="Antonie Van Leeuwenhoek">
        <title>Streptomyces klenkii sp. nov., isolated from deep marine sediment.</title>
        <authorList>
            <person name="Veyisoglu A."/>
            <person name="Sahin N."/>
        </authorList>
    </citation>
    <scope>NUCLEOTIDE SEQUENCE [LARGE SCALE GENOMIC DNA]</scope>
    <source>
        <strain evidence="2 3">KCTC 29202</strain>
    </source>
</reference>
<keyword evidence="1" id="KW-0472">Membrane</keyword>
<evidence type="ECO:0000313" key="3">
    <source>
        <dbReference type="Proteomes" id="UP000270343"/>
    </source>
</evidence>
<protein>
    <submittedName>
        <fullName evidence="2">Uncharacterized protein</fullName>
    </submittedName>
</protein>
<keyword evidence="1" id="KW-1133">Transmembrane helix</keyword>
<dbReference type="OrthoDB" id="3574450at2"/>
<gene>
    <name evidence="2" type="ORF">D7231_01900</name>
</gene>
<accession>A0A3B0BZL1</accession>
<keyword evidence="3" id="KW-1185">Reference proteome</keyword>
<dbReference type="InterPro" id="IPR045590">
    <property type="entry name" value="DUF6463"/>
</dbReference>
<comment type="caution">
    <text evidence="2">The sequence shown here is derived from an EMBL/GenBank/DDBJ whole genome shotgun (WGS) entry which is preliminary data.</text>
</comment>
<proteinExistence type="predicted"/>
<dbReference type="AlphaFoldDB" id="A0A3B0BZL1"/>
<dbReference type="RefSeq" id="WP_120753113.1">
    <property type="nucleotide sequence ID" value="NZ_JBIBGF010000001.1"/>
</dbReference>